<feature type="region of interest" description="Disordered" evidence="1">
    <location>
        <begin position="168"/>
        <end position="289"/>
    </location>
</feature>
<feature type="non-terminal residue" evidence="2">
    <location>
        <position position="1"/>
    </location>
</feature>
<feature type="compositionally biased region" description="Basic residues" evidence="1">
    <location>
        <begin position="509"/>
        <end position="524"/>
    </location>
</feature>
<proteinExistence type="predicted"/>
<feature type="compositionally biased region" description="Low complexity" evidence="1">
    <location>
        <begin position="217"/>
        <end position="227"/>
    </location>
</feature>
<feature type="compositionally biased region" description="Basic residues" evidence="1">
    <location>
        <begin position="38"/>
        <end position="48"/>
    </location>
</feature>
<evidence type="ECO:0000313" key="2">
    <source>
        <dbReference type="EMBL" id="CAA9470072.1"/>
    </source>
</evidence>
<protein>
    <submittedName>
        <fullName evidence="2">Uncharacterized protein</fullName>
    </submittedName>
</protein>
<feature type="compositionally biased region" description="Low complexity" evidence="1">
    <location>
        <begin position="546"/>
        <end position="558"/>
    </location>
</feature>
<sequence length="627" mass="67749">ERGRARAGDGLGPAAQSRRKPPRPASPRGDRPRDGGHRLRHGGRARGRQRVDAAPRGDDGRGPPARPARGPGDRPRVGRHPPALAGRGRGGGPRRRPRGDGDRESRCGLGPARGGRHRLHRPRLAADRARRRHHAARGAGRPARRPAHRLGHPGVLVAGARPLVVPHPFGARPAGQRRLAVSPHQPGGPVLPRPAQGRCPGPRHAGERRAAPRRAARGSARALAPGAESQGRRLAGGPVAVRQRRAAAAQRRDRRPRRPAPRRAGGGRARARPRSGRRGRRLAAAGGAGALGRADRLTAPARLLLRAPELGTRRRRGDRGAPRPRRGRRGARGRGQGQRRLLHHVLRQHLVALRRALRRPHGLDAERHLGRLDADRHRRRRRLRHGIAARHGRRRAAGLPGLRRRLRRRPARPLHAAVLQARRLAGLGARPCQGVRDLRGTGARRLARVRPGRLAARGRRPGHADGAPHARLLLRRRPARGRRRAAPAAARALRGRGGRGPAAVGRGTPRQRRARFGRRRRTRACARPGRPLRGAGAGEDGSPSLAPDAGRPARPPGAARRHPPGPLPADVLGQADAGAADRRALRPDRPDRRLHDPARDLHRAAGLGRRGGVLRGARPAPEDGRAM</sequence>
<dbReference type="AlphaFoldDB" id="A0A6J4RFY5"/>
<evidence type="ECO:0000256" key="1">
    <source>
        <dbReference type="SAM" id="MobiDB-lite"/>
    </source>
</evidence>
<reference evidence="2" key="1">
    <citation type="submission" date="2020-02" db="EMBL/GenBank/DDBJ databases">
        <authorList>
            <person name="Meier V. D."/>
        </authorList>
    </citation>
    <scope>NUCLEOTIDE SEQUENCE</scope>
    <source>
        <strain evidence="2">AVDCRST_MAG38</strain>
    </source>
</reference>
<feature type="compositionally biased region" description="Basic and acidic residues" evidence="1">
    <location>
        <begin position="579"/>
        <end position="603"/>
    </location>
</feature>
<feature type="compositionally biased region" description="Low complexity" evidence="1">
    <location>
        <begin position="235"/>
        <end position="249"/>
    </location>
</feature>
<feature type="region of interest" description="Disordered" evidence="1">
    <location>
        <begin position="453"/>
        <end position="627"/>
    </location>
</feature>
<feature type="non-terminal residue" evidence="2">
    <location>
        <position position="627"/>
    </location>
</feature>
<feature type="compositionally biased region" description="Low complexity" evidence="1">
    <location>
        <begin position="525"/>
        <end position="534"/>
    </location>
</feature>
<name>A0A6J4RFY5_9ACTN</name>
<dbReference type="EMBL" id="CADCVJ010000082">
    <property type="protein sequence ID" value="CAA9470072.1"/>
    <property type="molecule type" value="Genomic_DNA"/>
</dbReference>
<feature type="compositionally biased region" description="Basic and acidic residues" evidence="1">
    <location>
        <begin position="28"/>
        <end position="37"/>
    </location>
</feature>
<feature type="compositionally biased region" description="Basic residues" evidence="1">
    <location>
        <begin position="313"/>
        <end position="332"/>
    </location>
</feature>
<feature type="compositionally biased region" description="Basic residues" evidence="1">
    <location>
        <begin position="114"/>
        <end position="150"/>
    </location>
</feature>
<feature type="region of interest" description="Disordered" evidence="1">
    <location>
        <begin position="1"/>
        <end position="150"/>
    </location>
</feature>
<feature type="compositionally biased region" description="Basic and acidic residues" evidence="1">
    <location>
        <begin position="49"/>
        <end position="61"/>
    </location>
</feature>
<accession>A0A6J4RFY5</accession>
<feature type="compositionally biased region" description="Basic residues" evidence="1">
    <location>
        <begin position="472"/>
        <end position="485"/>
    </location>
</feature>
<gene>
    <name evidence="2" type="ORF">AVDCRST_MAG38-1228</name>
</gene>
<feature type="compositionally biased region" description="Basic residues" evidence="1">
    <location>
        <begin position="269"/>
        <end position="281"/>
    </location>
</feature>
<organism evidence="2">
    <name type="scientific">uncultured Solirubrobacteraceae bacterium</name>
    <dbReference type="NCBI Taxonomy" id="1162706"/>
    <lineage>
        <taxon>Bacteria</taxon>
        <taxon>Bacillati</taxon>
        <taxon>Actinomycetota</taxon>
        <taxon>Thermoleophilia</taxon>
        <taxon>Solirubrobacterales</taxon>
        <taxon>Solirubrobacteraceae</taxon>
        <taxon>environmental samples</taxon>
    </lineage>
</organism>
<feature type="region of interest" description="Disordered" evidence="1">
    <location>
        <begin position="305"/>
        <end position="338"/>
    </location>
</feature>
<feature type="compositionally biased region" description="Basic residues" evidence="1">
    <location>
        <begin position="252"/>
        <end position="261"/>
    </location>
</feature>